<feature type="compositionally biased region" description="Basic and acidic residues" evidence="1">
    <location>
        <begin position="190"/>
        <end position="199"/>
    </location>
</feature>
<organism evidence="2 3">
    <name type="scientific">Tilletiopsis washingtonensis</name>
    <dbReference type="NCBI Taxonomy" id="58919"/>
    <lineage>
        <taxon>Eukaryota</taxon>
        <taxon>Fungi</taxon>
        <taxon>Dikarya</taxon>
        <taxon>Basidiomycota</taxon>
        <taxon>Ustilaginomycotina</taxon>
        <taxon>Exobasidiomycetes</taxon>
        <taxon>Entylomatales</taxon>
        <taxon>Entylomatales incertae sedis</taxon>
        <taxon>Tilletiopsis</taxon>
    </lineage>
</organism>
<dbReference type="EMBL" id="KZ819299">
    <property type="protein sequence ID" value="PWN96472.1"/>
    <property type="molecule type" value="Genomic_DNA"/>
</dbReference>
<reference evidence="2 3" key="1">
    <citation type="journal article" date="2018" name="Mol. Biol. Evol.">
        <title>Broad Genomic Sampling Reveals a Smut Pathogenic Ancestry of the Fungal Clade Ustilaginomycotina.</title>
        <authorList>
            <person name="Kijpornyongpan T."/>
            <person name="Mondo S.J."/>
            <person name="Barry K."/>
            <person name="Sandor L."/>
            <person name="Lee J."/>
            <person name="Lipzen A."/>
            <person name="Pangilinan J."/>
            <person name="LaButti K."/>
            <person name="Hainaut M."/>
            <person name="Henrissat B."/>
            <person name="Grigoriev I.V."/>
            <person name="Spatafora J.W."/>
            <person name="Aime M.C."/>
        </authorList>
    </citation>
    <scope>NUCLEOTIDE SEQUENCE [LARGE SCALE GENOMIC DNA]</scope>
    <source>
        <strain evidence="2 3">MCA 4186</strain>
    </source>
</reference>
<evidence type="ECO:0000313" key="2">
    <source>
        <dbReference type="EMBL" id="PWN96472.1"/>
    </source>
</evidence>
<protein>
    <submittedName>
        <fullName evidence="2">Uncharacterized protein</fullName>
    </submittedName>
</protein>
<gene>
    <name evidence="2" type="ORF">FA09DRAFT_89786</name>
</gene>
<name>A0A316Z688_9BASI</name>
<dbReference type="Proteomes" id="UP000245946">
    <property type="component" value="Unassembled WGS sequence"/>
</dbReference>
<keyword evidence="3" id="KW-1185">Reference proteome</keyword>
<accession>A0A316Z688</accession>
<dbReference type="AlphaFoldDB" id="A0A316Z688"/>
<feature type="region of interest" description="Disordered" evidence="1">
    <location>
        <begin position="120"/>
        <end position="238"/>
    </location>
</feature>
<sequence length="238" mass="25612">MIHEPPLASRRAEQPCQILAPHIHLSLPGRSLTLSLCSSHPKTVSLSLASHIASHPALPLRFTQPDCLSLHSTLFASHPPLHLSAMQITSLMPALLLLLGAARPTRAAPVPRTQDLVFAHAEPKELDDGPTAAEAASRDDENDAALAERKQARAAQDEEEQEKLPRRSLLEPAAAPASQPRNRITYYTPDARDVAEAAARRARMQETAQRALSGTVEAAEVVNAERESSPRGSASSIP</sequence>
<evidence type="ECO:0000313" key="3">
    <source>
        <dbReference type="Proteomes" id="UP000245946"/>
    </source>
</evidence>
<dbReference type="GeneID" id="37273434"/>
<proteinExistence type="predicted"/>
<dbReference type="RefSeq" id="XP_025596751.1">
    <property type="nucleotide sequence ID" value="XM_025745890.1"/>
</dbReference>
<feature type="compositionally biased region" description="Low complexity" evidence="1">
    <location>
        <begin position="205"/>
        <end position="222"/>
    </location>
</feature>
<evidence type="ECO:0000256" key="1">
    <source>
        <dbReference type="SAM" id="MobiDB-lite"/>
    </source>
</evidence>